<comment type="caution">
    <text evidence="9">The sequence shown here is derived from an EMBL/GenBank/DDBJ whole genome shotgun (WGS) entry which is preliminary data.</text>
</comment>
<protein>
    <recommendedName>
        <fullName evidence="11">AI-2E family transporter</fullName>
    </recommendedName>
</protein>
<evidence type="ECO:0000256" key="6">
    <source>
        <dbReference type="ARBA" id="ARBA00022989"/>
    </source>
</evidence>
<keyword evidence="5 8" id="KW-0812">Transmembrane</keyword>
<organism evidence="9 10">
    <name type="scientific">Candidatus Woesebacteria bacterium RIFCSPHIGHO2_01_FULL_44_21</name>
    <dbReference type="NCBI Taxonomy" id="1802503"/>
    <lineage>
        <taxon>Bacteria</taxon>
        <taxon>Candidatus Woeseibacteriota</taxon>
    </lineage>
</organism>
<dbReference type="PANTHER" id="PTHR21716:SF53">
    <property type="entry name" value="PERMEASE PERM-RELATED"/>
    <property type="match status" value="1"/>
</dbReference>
<feature type="transmembrane region" description="Helical" evidence="8">
    <location>
        <begin position="7"/>
        <end position="25"/>
    </location>
</feature>
<feature type="transmembrane region" description="Helical" evidence="8">
    <location>
        <begin position="237"/>
        <end position="263"/>
    </location>
</feature>
<name>A0A1F7YXA7_9BACT</name>
<dbReference type="Proteomes" id="UP000178870">
    <property type="component" value="Unassembled WGS sequence"/>
</dbReference>
<evidence type="ECO:0000313" key="9">
    <source>
        <dbReference type="EMBL" id="OGM31559.1"/>
    </source>
</evidence>
<keyword evidence="6 8" id="KW-1133">Transmembrane helix</keyword>
<evidence type="ECO:0000256" key="2">
    <source>
        <dbReference type="ARBA" id="ARBA00009773"/>
    </source>
</evidence>
<keyword evidence="3" id="KW-0813">Transport</keyword>
<dbReference type="InterPro" id="IPR002549">
    <property type="entry name" value="AI-2E-like"/>
</dbReference>
<evidence type="ECO:0000256" key="4">
    <source>
        <dbReference type="ARBA" id="ARBA00022475"/>
    </source>
</evidence>
<dbReference type="Pfam" id="PF01594">
    <property type="entry name" value="AI-2E_transport"/>
    <property type="match status" value="1"/>
</dbReference>
<accession>A0A1F7YXA7</accession>
<evidence type="ECO:0000256" key="5">
    <source>
        <dbReference type="ARBA" id="ARBA00022692"/>
    </source>
</evidence>
<dbReference type="GO" id="GO:0055085">
    <property type="term" value="P:transmembrane transport"/>
    <property type="evidence" value="ECO:0007669"/>
    <property type="project" value="TreeGrafter"/>
</dbReference>
<evidence type="ECO:0008006" key="11">
    <source>
        <dbReference type="Google" id="ProtNLM"/>
    </source>
</evidence>
<keyword evidence="4" id="KW-1003">Cell membrane</keyword>
<dbReference type="EMBL" id="MGGP01000024">
    <property type="protein sequence ID" value="OGM31559.1"/>
    <property type="molecule type" value="Genomic_DNA"/>
</dbReference>
<feature type="transmembrane region" description="Helical" evidence="8">
    <location>
        <begin position="284"/>
        <end position="311"/>
    </location>
</feature>
<gene>
    <name evidence="9" type="ORF">A2803_02380</name>
</gene>
<dbReference type="GO" id="GO:0005886">
    <property type="term" value="C:plasma membrane"/>
    <property type="evidence" value="ECO:0007669"/>
    <property type="project" value="UniProtKB-SubCell"/>
</dbReference>
<dbReference type="PANTHER" id="PTHR21716">
    <property type="entry name" value="TRANSMEMBRANE PROTEIN"/>
    <property type="match status" value="1"/>
</dbReference>
<comment type="subcellular location">
    <subcellularLocation>
        <location evidence="1">Cell membrane</location>
        <topology evidence="1">Multi-pass membrane protein</topology>
    </subcellularLocation>
</comment>
<feature type="transmembrane region" description="Helical" evidence="8">
    <location>
        <begin position="61"/>
        <end position="82"/>
    </location>
</feature>
<comment type="similarity">
    <text evidence="2">Belongs to the autoinducer-2 exporter (AI-2E) (TC 2.A.86) family.</text>
</comment>
<evidence type="ECO:0000256" key="3">
    <source>
        <dbReference type="ARBA" id="ARBA00022448"/>
    </source>
</evidence>
<keyword evidence="7 8" id="KW-0472">Membrane</keyword>
<evidence type="ECO:0000256" key="8">
    <source>
        <dbReference type="SAM" id="Phobius"/>
    </source>
</evidence>
<feature type="transmembrane region" description="Helical" evidence="8">
    <location>
        <begin position="194"/>
        <end position="217"/>
    </location>
</feature>
<reference evidence="9 10" key="1">
    <citation type="journal article" date="2016" name="Nat. Commun.">
        <title>Thousands of microbial genomes shed light on interconnected biogeochemical processes in an aquifer system.</title>
        <authorList>
            <person name="Anantharaman K."/>
            <person name="Brown C.T."/>
            <person name="Hug L.A."/>
            <person name="Sharon I."/>
            <person name="Castelle C.J."/>
            <person name="Probst A.J."/>
            <person name="Thomas B.C."/>
            <person name="Singh A."/>
            <person name="Wilkins M.J."/>
            <person name="Karaoz U."/>
            <person name="Brodie E.L."/>
            <person name="Williams K.H."/>
            <person name="Hubbard S.S."/>
            <person name="Banfield J.F."/>
        </authorList>
    </citation>
    <scope>NUCLEOTIDE SEQUENCE [LARGE SCALE GENOMIC DNA]</scope>
</reference>
<evidence type="ECO:0000256" key="1">
    <source>
        <dbReference type="ARBA" id="ARBA00004651"/>
    </source>
</evidence>
<evidence type="ECO:0000313" key="10">
    <source>
        <dbReference type="Proteomes" id="UP000178870"/>
    </source>
</evidence>
<feature type="transmembrane region" description="Helical" evidence="8">
    <location>
        <begin position="131"/>
        <end position="154"/>
    </location>
</feature>
<evidence type="ECO:0000256" key="7">
    <source>
        <dbReference type="ARBA" id="ARBA00023136"/>
    </source>
</evidence>
<sequence>MPKKIEISYRTIIFTVLFIIFIGFLYYVKDIILQLFVALLIMTILNPTVTKLQRYKIPRALSVSIVYLILLALLVFSIATLIPALVDQTTKFAGAIPRLLEELDIPIFVIDQVTREVTSQIGNLPSQILRLSISVVTNIISLLTVFIFALYFLLARNKLDQHLSSLVTREQAKRVDVVLARLEKELGGWARGQLILMLLVGFATYIGLLILGIPYALPLALLAAVFEIVPNLGPFLSAIPAVVVGLGISPFTGLAVAALGFLIQQIENYVFVPKVMERSANVSPVVTLLALVIGFRIAGVVGAVLSVPVVITSRVLLSEFLFKKTS</sequence>
<dbReference type="AlphaFoldDB" id="A0A1F7YXA7"/>
<feature type="transmembrane region" description="Helical" evidence="8">
    <location>
        <begin position="31"/>
        <end position="49"/>
    </location>
</feature>
<proteinExistence type="inferred from homology"/>